<evidence type="ECO:0000313" key="1">
    <source>
        <dbReference type="EMBL" id="KAJ5162183.1"/>
    </source>
</evidence>
<keyword evidence="2" id="KW-1185">Reference proteome</keyword>
<sequence>MSPREVEYFFCLSPSSGFQAPQTDLLVDVEKMWIETILCYIIWIFAIQIEGSLPSNPISRDLSHGALRRRADYPPTQQKKRATEATVHMGDVESGKWDDRNPVVVPSLAGCAAVLYYNRVGWALGHIPMEEDHQIREIAETLRDEFNNNDDIFGNSAVSMFALYDASMYETLRDVILRPLAGIHVHSANYQAYDAESFEAYDGAKLTVRYDPRGMLFTMQAMHTDDTMWHPPEDCTIASDGYVDWDDE</sequence>
<reference evidence="1" key="2">
    <citation type="journal article" date="2023" name="IMA Fungus">
        <title>Comparative genomic study of the Penicillium genus elucidates a diverse pangenome and 15 lateral gene transfer events.</title>
        <authorList>
            <person name="Petersen C."/>
            <person name="Sorensen T."/>
            <person name="Nielsen M.R."/>
            <person name="Sondergaard T.E."/>
            <person name="Sorensen J.L."/>
            <person name="Fitzpatrick D.A."/>
            <person name="Frisvad J.C."/>
            <person name="Nielsen K.L."/>
        </authorList>
    </citation>
    <scope>NUCLEOTIDE SEQUENCE</scope>
    <source>
        <strain evidence="1">IBT 21917</strain>
    </source>
</reference>
<accession>A0A9W9LLY6</accession>
<gene>
    <name evidence="1" type="ORF">N7492_007575</name>
</gene>
<evidence type="ECO:0000313" key="2">
    <source>
        <dbReference type="Proteomes" id="UP001146351"/>
    </source>
</evidence>
<dbReference type="Proteomes" id="UP001146351">
    <property type="component" value="Unassembled WGS sequence"/>
</dbReference>
<proteinExistence type="predicted"/>
<protein>
    <submittedName>
        <fullName evidence="1">Uncharacterized protein</fullName>
    </submittedName>
</protein>
<organism evidence="1 2">
    <name type="scientific">Penicillium capsulatum</name>
    <dbReference type="NCBI Taxonomy" id="69766"/>
    <lineage>
        <taxon>Eukaryota</taxon>
        <taxon>Fungi</taxon>
        <taxon>Dikarya</taxon>
        <taxon>Ascomycota</taxon>
        <taxon>Pezizomycotina</taxon>
        <taxon>Eurotiomycetes</taxon>
        <taxon>Eurotiomycetidae</taxon>
        <taxon>Eurotiales</taxon>
        <taxon>Aspergillaceae</taxon>
        <taxon>Penicillium</taxon>
    </lineage>
</organism>
<dbReference type="AlphaFoldDB" id="A0A9W9LLY6"/>
<reference evidence="1" key="1">
    <citation type="submission" date="2022-11" db="EMBL/GenBank/DDBJ databases">
        <authorList>
            <person name="Petersen C."/>
        </authorList>
    </citation>
    <scope>NUCLEOTIDE SEQUENCE</scope>
    <source>
        <strain evidence="1">IBT 21917</strain>
    </source>
</reference>
<dbReference type="EMBL" id="JAPQKO010000005">
    <property type="protein sequence ID" value="KAJ5162183.1"/>
    <property type="molecule type" value="Genomic_DNA"/>
</dbReference>
<comment type="caution">
    <text evidence="1">The sequence shown here is derived from an EMBL/GenBank/DDBJ whole genome shotgun (WGS) entry which is preliminary data.</text>
</comment>
<name>A0A9W9LLY6_9EURO</name>